<dbReference type="PANTHER" id="PTHR40621">
    <property type="entry name" value="TRANSCRIPTION FACTOR KAPC-RELATED"/>
    <property type="match status" value="1"/>
</dbReference>
<dbReference type="Gene3D" id="1.20.5.170">
    <property type="match status" value="1"/>
</dbReference>
<dbReference type="EMBL" id="JH767561">
    <property type="protein sequence ID" value="EON63045.1"/>
    <property type="molecule type" value="Genomic_DNA"/>
</dbReference>
<feature type="compositionally biased region" description="Basic and acidic residues" evidence="3">
    <location>
        <begin position="23"/>
        <end position="47"/>
    </location>
</feature>
<proteinExistence type="predicted"/>
<dbReference type="HOGENOM" id="CLU_525803_0_0_1"/>
<feature type="region of interest" description="Disordered" evidence="3">
    <location>
        <begin position="1"/>
        <end position="47"/>
    </location>
</feature>
<feature type="compositionally biased region" description="Basic and acidic residues" evidence="3">
    <location>
        <begin position="284"/>
        <end position="294"/>
    </location>
</feature>
<gene>
    <name evidence="5" type="ORF">W97_02272</name>
</gene>
<sequence>MGIAGPMNAAVTIPPRPKPGRKPATDDPPSKRKAQNREAQRAFRERRAKRVEDMEKEIRELKEAHKLELEAAEKRYQALSREFNLQRRESVLQTQSLAFENQDLRNENAALQHGKKHSPGEPPLKKRQLYVETEGHGFKSLPTAADPGRLPPLLMRHQSGPLTPPMLQPMSEGNGFASPYTNLSPSRRLPTPKPSSRGSQSSELLSSTSTHVNDVPMADVYPDLGRYYEAQETDFTNFGRAPSRPDVPVPSTEAVPSPAVTDHERCGFCTDESNCVCIPRNQEHQEPDQDKDASGDDDAIGEPDTSEERISPSHPGPGASTSDPALPPAKPTPNASASADPTSTASCITTTAAAAVLPGTCDACLRDPTLKRACETFASRQPPPTLAPTMAPPFSFTAPSYDSLVNLERIFSVSEASSGGTATTSSDQAMPIHQGSVGCADAFTWLANAQVDINEDWVQEMLSVAPGSRRGTEMGAGTGQGVGRRMTAFDIEGASILATLNVARRHGSSQMSLGNGGE</sequence>
<dbReference type="OrthoDB" id="5374328at2759"/>
<comment type="subcellular location">
    <subcellularLocation>
        <location evidence="1">Nucleus</location>
    </subcellularLocation>
</comment>
<dbReference type="PROSITE" id="PS00036">
    <property type="entry name" value="BZIP_BASIC"/>
    <property type="match status" value="1"/>
</dbReference>
<name>R7YMA9_CONA1</name>
<dbReference type="GO" id="GO:0090575">
    <property type="term" value="C:RNA polymerase II transcription regulator complex"/>
    <property type="evidence" value="ECO:0007669"/>
    <property type="project" value="TreeGrafter"/>
</dbReference>
<dbReference type="Proteomes" id="UP000016924">
    <property type="component" value="Unassembled WGS sequence"/>
</dbReference>
<evidence type="ECO:0000313" key="5">
    <source>
        <dbReference type="EMBL" id="EON63045.1"/>
    </source>
</evidence>
<reference evidence="6" key="1">
    <citation type="submission" date="2012-06" db="EMBL/GenBank/DDBJ databases">
        <title>The genome sequence of Coniosporium apollinis CBS 100218.</title>
        <authorList>
            <consortium name="The Broad Institute Genome Sequencing Platform"/>
            <person name="Cuomo C."/>
            <person name="Gorbushina A."/>
            <person name="Noack S."/>
            <person name="Walker B."/>
            <person name="Young S.K."/>
            <person name="Zeng Q."/>
            <person name="Gargeya S."/>
            <person name="Fitzgerald M."/>
            <person name="Haas B."/>
            <person name="Abouelleil A."/>
            <person name="Alvarado L."/>
            <person name="Arachchi H.M."/>
            <person name="Berlin A.M."/>
            <person name="Chapman S.B."/>
            <person name="Goldberg J."/>
            <person name="Griggs A."/>
            <person name="Gujja S."/>
            <person name="Hansen M."/>
            <person name="Howarth C."/>
            <person name="Imamovic A."/>
            <person name="Larimer J."/>
            <person name="McCowan C."/>
            <person name="Montmayeur A."/>
            <person name="Murphy C."/>
            <person name="Neiman D."/>
            <person name="Pearson M."/>
            <person name="Priest M."/>
            <person name="Roberts A."/>
            <person name="Saif S."/>
            <person name="Shea T."/>
            <person name="Sisk P."/>
            <person name="Sykes S."/>
            <person name="Wortman J."/>
            <person name="Nusbaum C."/>
            <person name="Birren B."/>
        </authorList>
    </citation>
    <scope>NUCLEOTIDE SEQUENCE [LARGE SCALE GENOMIC DNA]</scope>
    <source>
        <strain evidence="6">CBS 100218</strain>
    </source>
</reference>
<feature type="region of interest" description="Disordered" evidence="3">
    <location>
        <begin position="234"/>
        <end position="262"/>
    </location>
</feature>
<feature type="compositionally biased region" description="Acidic residues" evidence="3">
    <location>
        <begin position="295"/>
        <end position="305"/>
    </location>
</feature>
<feature type="domain" description="BZIP" evidence="4">
    <location>
        <begin position="31"/>
        <end position="46"/>
    </location>
</feature>
<dbReference type="CDD" id="cd14688">
    <property type="entry name" value="bZIP_YAP"/>
    <property type="match status" value="1"/>
</dbReference>
<dbReference type="InterPro" id="IPR050936">
    <property type="entry name" value="AP-1-like"/>
</dbReference>
<evidence type="ECO:0000256" key="3">
    <source>
        <dbReference type="SAM" id="MobiDB-lite"/>
    </source>
</evidence>
<feature type="region of interest" description="Disordered" evidence="3">
    <location>
        <begin position="136"/>
        <end position="217"/>
    </location>
</feature>
<evidence type="ECO:0000259" key="4">
    <source>
        <dbReference type="PROSITE" id="PS00036"/>
    </source>
</evidence>
<evidence type="ECO:0000256" key="2">
    <source>
        <dbReference type="ARBA" id="ARBA00023242"/>
    </source>
</evidence>
<dbReference type="GeneID" id="19899583"/>
<keyword evidence="6" id="KW-1185">Reference proteome</keyword>
<dbReference type="PANTHER" id="PTHR40621:SF7">
    <property type="entry name" value="BZIP DOMAIN-CONTAINING PROTEIN"/>
    <property type="match status" value="1"/>
</dbReference>
<evidence type="ECO:0000313" key="6">
    <source>
        <dbReference type="Proteomes" id="UP000016924"/>
    </source>
</evidence>
<dbReference type="SUPFAM" id="SSF57959">
    <property type="entry name" value="Leucine zipper domain"/>
    <property type="match status" value="1"/>
</dbReference>
<accession>R7YMA9</accession>
<dbReference type="GO" id="GO:0000976">
    <property type="term" value="F:transcription cis-regulatory region binding"/>
    <property type="evidence" value="ECO:0007669"/>
    <property type="project" value="InterPro"/>
</dbReference>
<dbReference type="InterPro" id="IPR004827">
    <property type="entry name" value="bZIP"/>
</dbReference>
<keyword evidence="2" id="KW-0539">Nucleus</keyword>
<evidence type="ECO:0000256" key="1">
    <source>
        <dbReference type="ARBA" id="ARBA00004123"/>
    </source>
</evidence>
<dbReference type="InterPro" id="IPR046347">
    <property type="entry name" value="bZIP_sf"/>
</dbReference>
<dbReference type="SMART" id="SM00338">
    <property type="entry name" value="BRLZ"/>
    <property type="match status" value="1"/>
</dbReference>
<feature type="region of interest" description="Disordered" evidence="3">
    <location>
        <begin position="284"/>
        <end position="343"/>
    </location>
</feature>
<dbReference type="STRING" id="1168221.R7YMA9"/>
<dbReference type="eggNOG" id="ENOG502T4IE">
    <property type="taxonomic scope" value="Eukaryota"/>
</dbReference>
<dbReference type="AlphaFoldDB" id="R7YMA9"/>
<organism evidence="5 6">
    <name type="scientific">Coniosporium apollinis (strain CBS 100218)</name>
    <name type="common">Rock-inhabiting black yeast</name>
    <dbReference type="NCBI Taxonomy" id="1168221"/>
    <lineage>
        <taxon>Eukaryota</taxon>
        <taxon>Fungi</taxon>
        <taxon>Dikarya</taxon>
        <taxon>Ascomycota</taxon>
        <taxon>Pezizomycotina</taxon>
        <taxon>Dothideomycetes</taxon>
        <taxon>Dothideomycetes incertae sedis</taxon>
        <taxon>Coniosporium</taxon>
    </lineage>
</organism>
<dbReference type="RefSeq" id="XP_007778362.1">
    <property type="nucleotide sequence ID" value="XM_007780172.1"/>
</dbReference>
<feature type="compositionally biased region" description="Low complexity" evidence="3">
    <location>
        <begin position="195"/>
        <end position="209"/>
    </location>
</feature>
<feature type="compositionally biased region" description="Low complexity" evidence="3">
    <location>
        <begin position="332"/>
        <end position="343"/>
    </location>
</feature>
<protein>
    <recommendedName>
        <fullName evidence="4">BZIP domain-containing protein</fullName>
    </recommendedName>
</protein>
<dbReference type="GO" id="GO:0001228">
    <property type="term" value="F:DNA-binding transcription activator activity, RNA polymerase II-specific"/>
    <property type="evidence" value="ECO:0007669"/>
    <property type="project" value="TreeGrafter"/>
</dbReference>